<evidence type="ECO:0000256" key="1">
    <source>
        <dbReference type="SAM" id="MobiDB-lite"/>
    </source>
</evidence>
<feature type="compositionally biased region" description="Polar residues" evidence="1">
    <location>
        <begin position="39"/>
        <end position="54"/>
    </location>
</feature>
<feature type="region of interest" description="Disordered" evidence="1">
    <location>
        <begin position="39"/>
        <end position="77"/>
    </location>
</feature>
<name>A0A553R700_9TELE</name>
<proteinExistence type="predicted"/>
<sequence>MQSLVLFQEIQCREGSALLQQKGRPALICCSLALLSSKQHAGQPDSSLNISKTSQRQRDGFTGAGMGSPFHPHDGARSGWNVYQSMGGDEILAPAFNPLSCQQQQVPATESCNTGHNETIRNPQTHLIVAKVNT</sequence>
<gene>
    <name evidence="2" type="ORF">DNTS_000285</name>
</gene>
<evidence type="ECO:0000313" key="2">
    <source>
        <dbReference type="EMBL" id="TRY97954.1"/>
    </source>
</evidence>
<keyword evidence="3" id="KW-1185">Reference proteome</keyword>
<dbReference type="Proteomes" id="UP000316079">
    <property type="component" value="Unassembled WGS sequence"/>
</dbReference>
<protein>
    <submittedName>
        <fullName evidence="2">Uncharacterized protein</fullName>
    </submittedName>
</protein>
<reference evidence="2 3" key="1">
    <citation type="journal article" date="2019" name="Sci. Data">
        <title>Hybrid genome assembly and annotation of Danionella translucida.</title>
        <authorList>
            <person name="Kadobianskyi M."/>
            <person name="Schulze L."/>
            <person name="Schuelke M."/>
            <person name="Judkewitz B."/>
        </authorList>
    </citation>
    <scope>NUCLEOTIDE SEQUENCE [LARGE SCALE GENOMIC DNA]</scope>
    <source>
        <strain evidence="2 3">Bolton</strain>
    </source>
</reference>
<dbReference type="AlphaFoldDB" id="A0A553R700"/>
<organism evidence="2 3">
    <name type="scientific">Danionella cerebrum</name>
    <dbReference type="NCBI Taxonomy" id="2873325"/>
    <lineage>
        <taxon>Eukaryota</taxon>
        <taxon>Metazoa</taxon>
        <taxon>Chordata</taxon>
        <taxon>Craniata</taxon>
        <taxon>Vertebrata</taxon>
        <taxon>Euteleostomi</taxon>
        <taxon>Actinopterygii</taxon>
        <taxon>Neopterygii</taxon>
        <taxon>Teleostei</taxon>
        <taxon>Ostariophysi</taxon>
        <taxon>Cypriniformes</taxon>
        <taxon>Danionidae</taxon>
        <taxon>Danioninae</taxon>
        <taxon>Danionella</taxon>
    </lineage>
</organism>
<accession>A0A553R700</accession>
<evidence type="ECO:0000313" key="3">
    <source>
        <dbReference type="Proteomes" id="UP000316079"/>
    </source>
</evidence>
<dbReference type="EMBL" id="SRMA01025201">
    <property type="protein sequence ID" value="TRY97954.1"/>
    <property type="molecule type" value="Genomic_DNA"/>
</dbReference>
<comment type="caution">
    <text evidence="2">The sequence shown here is derived from an EMBL/GenBank/DDBJ whole genome shotgun (WGS) entry which is preliminary data.</text>
</comment>